<dbReference type="OrthoDB" id="9809616at2"/>
<comment type="catalytic activity">
    <reaction evidence="8 9">
        <text>L-histidinol phosphate + 2-oxoglutarate = 3-(imidazol-4-yl)-2-oxopropyl phosphate + L-glutamate</text>
        <dbReference type="Rhea" id="RHEA:23744"/>
        <dbReference type="ChEBI" id="CHEBI:16810"/>
        <dbReference type="ChEBI" id="CHEBI:29985"/>
        <dbReference type="ChEBI" id="CHEBI:57766"/>
        <dbReference type="ChEBI" id="CHEBI:57980"/>
        <dbReference type="EC" id="2.6.1.9"/>
    </reaction>
</comment>
<dbReference type="PANTHER" id="PTHR43643">
    <property type="entry name" value="HISTIDINOL-PHOSPHATE AMINOTRANSFERASE 2"/>
    <property type="match status" value="1"/>
</dbReference>
<dbReference type="GO" id="GO:0004400">
    <property type="term" value="F:histidinol-phosphate transaminase activity"/>
    <property type="evidence" value="ECO:0007669"/>
    <property type="project" value="UniProtKB-UniRule"/>
</dbReference>
<keyword evidence="12" id="KW-1185">Reference proteome</keyword>
<evidence type="ECO:0000256" key="6">
    <source>
        <dbReference type="ARBA" id="ARBA00022679"/>
    </source>
</evidence>
<protein>
    <recommendedName>
        <fullName evidence="9">Histidinol-phosphate aminotransferase</fullName>
        <ecNumber evidence="9">2.6.1.9</ecNumber>
    </recommendedName>
    <alternativeName>
        <fullName evidence="9">Imidazole acetol-phosphate transaminase</fullName>
    </alternativeName>
</protein>
<evidence type="ECO:0000313" key="11">
    <source>
        <dbReference type="EMBL" id="MQT18591.1"/>
    </source>
</evidence>
<dbReference type="InterPro" id="IPR015422">
    <property type="entry name" value="PyrdxlP-dep_Trfase_small"/>
</dbReference>
<keyword evidence="6 9" id="KW-0808">Transferase</keyword>
<evidence type="ECO:0000256" key="7">
    <source>
        <dbReference type="ARBA" id="ARBA00022898"/>
    </source>
</evidence>
<dbReference type="InterPro" id="IPR005861">
    <property type="entry name" value="HisP_aminotrans"/>
</dbReference>
<evidence type="ECO:0000256" key="9">
    <source>
        <dbReference type="HAMAP-Rule" id="MF_01023"/>
    </source>
</evidence>
<evidence type="ECO:0000259" key="10">
    <source>
        <dbReference type="Pfam" id="PF00155"/>
    </source>
</evidence>
<dbReference type="AlphaFoldDB" id="A0A7C9GTG5"/>
<dbReference type="GO" id="GO:0000105">
    <property type="term" value="P:L-histidine biosynthetic process"/>
    <property type="evidence" value="ECO:0007669"/>
    <property type="project" value="UniProtKB-UniRule"/>
</dbReference>
<comment type="caution">
    <text evidence="11">The sequence shown here is derived from an EMBL/GenBank/DDBJ whole genome shotgun (WGS) entry which is preliminary data.</text>
</comment>
<dbReference type="Gene3D" id="3.40.640.10">
    <property type="entry name" value="Type I PLP-dependent aspartate aminotransferase-like (Major domain)"/>
    <property type="match status" value="1"/>
</dbReference>
<comment type="subunit">
    <text evidence="4 9">Homodimer.</text>
</comment>
<dbReference type="InterPro" id="IPR050106">
    <property type="entry name" value="HistidinolP_aminotransfase"/>
</dbReference>
<evidence type="ECO:0000256" key="3">
    <source>
        <dbReference type="ARBA" id="ARBA00007970"/>
    </source>
</evidence>
<keyword evidence="9" id="KW-0368">Histidine biosynthesis</keyword>
<keyword evidence="7 9" id="KW-0663">Pyridoxal phosphate</keyword>
<dbReference type="EC" id="2.6.1.9" evidence="9"/>
<name>A0A7C9GTG5_9SPHN</name>
<comment type="similarity">
    <text evidence="3 9">Belongs to the class-II pyridoxal-phosphate-dependent aminotransferase family. Histidinol-phosphate aminotransferase subfamily.</text>
</comment>
<dbReference type="Proteomes" id="UP000481327">
    <property type="component" value="Unassembled WGS sequence"/>
</dbReference>
<evidence type="ECO:0000256" key="5">
    <source>
        <dbReference type="ARBA" id="ARBA00022576"/>
    </source>
</evidence>
<dbReference type="RefSeq" id="WP_152579106.1">
    <property type="nucleotide sequence ID" value="NZ_JAATJI010000001.1"/>
</dbReference>
<evidence type="ECO:0000256" key="4">
    <source>
        <dbReference type="ARBA" id="ARBA00011738"/>
    </source>
</evidence>
<proteinExistence type="inferred from homology"/>
<dbReference type="InterPro" id="IPR015421">
    <property type="entry name" value="PyrdxlP-dep_Trfase_major"/>
</dbReference>
<gene>
    <name evidence="9" type="primary">hisC</name>
    <name evidence="11" type="ORF">F3168_15160</name>
</gene>
<dbReference type="NCBIfam" id="TIGR01141">
    <property type="entry name" value="hisC"/>
    <property type="match status" value="1"/>
</dbReference>
<dbReference type="Pfam" id="PF00155">
    <property type="entry name" value="Aminotran_1_2"/>
    <property type="match status" value="1"/>
</dbReference>
<feature type="domain" description="Aminotransferase class I/classII large" evidence="10">
    <location>
        <begin position="31"/>
        <end position="361"/>
    </location>
</feature>
<comment type="pathway">
    <text evidence="2 9">Amino-acid biosynthesis; L-histidine biosynthesis; L-histidine from 5-phospho-alpha-D-ribose 1-diphosphate: step 7/9.</text>
</comment>
<keyword evidence="5 9" id="KW-0032">Aminotransferase</keyword>
<keyword evidence="9" id="KW-0028">Amino-acid biosynthesis</keyword>
<organism evidence="11 12">
    <name type="scientific">Sandarakinorhabdus fusca</name>
    <dbReference type="NCBI Taxonomy" id="1439888"/>
    <lineage>
        <taxon>Bacteria</taxon>
        <taxon>Pseudomonadati</taxon>
        <taxon>Pseudomonadota</taxon>
        <taxon>Alphaproteobacteria</taxon>
        <taxon>Sphingomonadales</taxon>
        <taxon>Sphingosinicellaceae</taxon>
        <taxon>Sandarakinorhabdus</taxon>
    </lineage>
</organism>
<dbReference type="SUPFAM" id="SSF53383">
    <property type="entry name" value="PLP-dependent transferases"/>
    <property type="match status" value="1"/>
</dbReference>
<evidence type="ECO:0000256" key="8">
    <source>
        <dbReference type="ARBA" id="ARBA00047481"/>
    </source>
</evidence>
<dbReference type="EMBL" id="WIOL01000008">
    <property type="protein sequence ID" value="MQT18591.1"/>
    <property type="molecule type" value="Genomic_DNA"/>
</dbReference>
<dbReference type="CDD" id="cd00609">
    <property type="entry name" value="AAT_like"/>
    <property type="match status" value="1"/>
</dbReference>
<reference evidence="11 12" key="1">
    <citation type="submission" date="2019-09" db="EMBL/GenBank/DDBJ databases">
        <title>Polymorphobacter sp. isolated from a lake in China.</title>
        <authorList>
            <person name="Liu Z."/>
        </authorList>
    </citation>
    <scope>NUCLEOTIDE SEQUENCE [LARGE SCALE GENOMIC DNA]</scope>
    <source>
        <strain evidence="11 12">D40P</strain>
    </source>
</reference>
<dbReference type="InterPro" id="IPR004839">
    <property type="entry name" value="Aminotransferase_I/II_large"/>
</dbReference>
<dbReference type="HAMAP" id="MF_01023">
    <property type="entry name" value="HisC_aminotrans_2"/>
    <property type="match status" value="1"/>
</dbReference>
<evidence type="ECO:0000313" key="12">
    <source>
        <dbReference type="Proteomes" id="UP000481327"/>
    </source>
</evidence>
<evidence type="ECO:0000256" key="1">
    <source>
        <dbReference type="ARBA" id="ARBA00001933"/>
    </source>
</evidence>
<dbReference type="InterPro" id="IPR015424">
    <property type="entry name" value="PyrdxlP-dep_Trfase"/>
</dbReference>
<evidence type="ECO:0000256" key="2">
    <source>
        <dbReference type="ARBA" id="ARBA00005011"/>
    </source>
</evidence>
<feature type="modified residue" description="N6-(pyridoxal phosphate)lysine" evidence="9">
    <location>
        <position position="221"/>
    </location>
</feature>
<dbReference type="Gene3D" id="3.90.1150.10">
    <property type="entry name" value="Aspartate Aminotransferase, domain 1"/>
    <property type="match status" value="1"/>
</dbReference>
<dbReference type="PANTHER" id="PTHR43643:SF3">
    <property type="entry name" value="HISTIDINOL-PHOSPHATE AMINOTRANSFERASE"/>
    <property type="match status" value="1"/>
</dbReference>
<sequence>MTRPAPRMKSYVADLHAYVPGKAGLGGRPVVAKLSSNENPFGPSPQAIAAMTAVLENSNRYPDPASTALREALGAAHGIEADRVICGTGSDELLHLVAGAFAGVGDEVLYVRHGFAVYDIAARRVGATPVVAPDDDYACNVDTLLAAVTPRTRVVFLANPNNPTGTLIPASEVRRLHAGLPADCVFALDAAYAEFAEGEYEDGLALARAHANVIALRTFSKIYGLAAQRVGWAYAQPGIIDAMQRIRAPFNVPTTGQVGAIAALADTGWVERARAHTIQWRQWLAGEVTALGNAGLRAIPSAANFVLVEFPEHGPVTAAAANAALLEDGIITRYLAVQDMPRCIRISVGTEDETRAAAAALRRFVETATA</sequence>
<accession>A0A7C9GTG5</accession>
<comment type="cofactor">
    <cofactor evidence="1 9">
        <name>pyridoxal 5'-phosphate</name>
        <dbReference type="ChEBI" id="CHEBI:597326"/>
    </cofactor>
</comment>
<dbReference type="UniPathway" id="UPA00031">
    <property type="reaction ID" value="UER00012"/>
</dbReference>
<dbReference type="GO" id="GO:0030170">
    <property type="term" value="F:pyridoxal phosphate binding"/>
    <property type="evidence" value="ECO:0007669"/>
    <property type="project" value="InterPro"/>
</dbReference>